<evidence type="ECO:0000256" key="5">
    <source>
        <dbReference type="ARBA" id="ARBA00023002"/>
    </source>
</evidence>
<keyword evidence="6" id="KW-0496">Mitochondrion</keyword>
<evidence type="ECO:0000256" key="6">
    <source>
        <dbReference type="ARBA" id="ARBA00023128"/>
    </source>
</evidence>
<dbReference type="PROSITE" id="PS51324">
    <property type="entry name" value="ERV_ALR"/>
    <property type="match status" value="1"/>
</dbReference>
<reference evidence="12" key="2">
    <citation type="submission" date="2018-12" db="UniProtKB">
        <authorList>
            <consortium name="WormBaseParasite"/>
        </authorList>
    </citation>
    <scope>IDENTIFICATION</scope>
    <source>
        <strain evidence="12">Puerto Rican</strain>
    </source>
</reference>
<proteinExistence type="predicted"/>
<evidence type="ECO:0000256" key="3">
    <source>
        <dbReference type="ARBA" id="ARBA00022630"/>
    </source>
</evidence>
<keyword evidence="4 9" id="KW-0274">FAD</keyword>
<evidence type="ECO:0000256" key="4">
    <source>
        <dbReference type="ARBA" id="ARBA00022827"/>
    </source>
</evidence>
<evidence type="ECO:0000256" key="7">
    <source>
        <dbReference type="ARBA" id="ARBA00023157"/>
    </source>
</evidence>
<comment type="subcellular location">
    <subcellularLocation>
        <location evidence="2">Mitochondrion intermembrane space</location>
    </subcellularLocation>
</comment>
<dbReference type="GO" id="GO:0005758">
    <property type="term" value="C:mitochondrial intermembrane space"/>
    <property type="evidence" value="ECO:0007669"/>
    <property type="project" value="UniProtKB-SubCell"/>
</dbReference>
<organism evidence="11 12">
    <name type="scientific">Schistosoma mansoni</name>
    <name type="common">Blood fluke</name>
    <dbReference type="NCBI Taxonomy" id="6183"/>
    <lineage>
        <taxon>Eukaryota</taxon>
        <taxon>Metazoa</taxon>
        <taxon>Spiralia</taxon>
        <taxon>Lophotrochozoa</taxon>
        <taxon>Platyhelminthes</taxon>
        <taxon>Trematoda</taxon>
        <taxon>Digenea</taxon>
        <taxon>Strigeidida</taxon>
        <taxon>Schistosomatoidea</taxon>
        <taxon>Schistosomatidae</taxon>
        <taxon>Schistosoma</taxon>
    </lineage>
</organism>
<evidence type="ECO:0000256" key="9">
    <source>
        <dbReference type="RuleBase" id="RU371123"/>
    </source>
</evidence>
<name>A0A3Q0KJX9_SCHMA</name>
<comment type="cofactor">
    <cofactor evidence="1 9">
        <name>FAD</name>
        <dbReference type="ChEBI" id="CHEBI:57692"/>
    </cofactor>
</comment>
<evidence type="ECO:0000259" key="10">
    <source>
        <dbReference type="PROSITE" id="PS51324"/>
    </source>
</evidence>
<accession>A0A3Q0KJX9</accession>
<protein>
    <recommendedName>
        <fullName evidence="9">Sulfhydryl oxidase</fullName>
        <ecNumber evidence="9">1.8.3.2</ecNumber>
    </recommendedName>
</protein>
<dbReference type="GO" id="GO:0050660">
    <property type="term" value="F:flavin adenine dinucleotide binding"/>
    <property type="evidence" value="ECO:0007669"/>
    <property type="project" value="TreeGrafter"/>
</dbReference>
<dbReference type="InterPro" id="IPR039799">
    <property type="entry name" value="ALR/ERV"/>
</dbReference>
<dbReference type="InterPro" id="IPR017905">
    <property type="entry name" value="ERV/ALR_sulphydryl_oxidase"/>
</dbReference>
<dbReference type="GO" id="GO:0016971">
    <property type="term" value="F:flavin-dependent sulfhydryl oxidase activity"/>
    <property type="evidence" value="ECO:0007669"/>
    <property type="project" value="InterPro"/>
</dbReference>
<sequence length="168" mass="19536">MARKGERVSANEDDDEDIYDPKSKGFCRACVDLSKFGLLKAKEMVSKPSIECPPDKIELGKATWTFLHTMAAYYPIHPTSKQQEDMKKFLQTFAQFFPCRQCAYDFESNIIVHPPKLDSRNALSGWLCMQHNLVNKKIGKPLFDCTYVLERWRYGWKDKDDCKLPEQD</sequence>
<dbReference type="InParanoid" id="A0A3Q0KJX9"/>
<dbReference type="AlphaFoldDB" id="A0A3Q0KJX9"/>
<keyword evidence="7" id="KW-1015">Disulfide bond</keyword>
<dbReference type="FunFam" id="1.20.120.310:FF:000003">
    <property type="entry name" value="Sulfhydryl oxidase"/>
    <property type="match status" value="1"/>
</dbReference>
<feature type="domain" description="ERV/ALR sulfhydryl oxidase" evidence="10">
    <location>
        <begin position="52"/>
        <end position="152"/>
    </location>
</feature>
<reference evidence="11" key="1">
    <citation type="journal article" date="2012" name="PLoS Negl. Trop. Dis.">
        <title>A systematically improved high quality genome and transcriptome of the human blood fluke Schistosoma mansoni.</title>
        <authorList>
            <person name="Protasio A.V."/>
            <person name="Tsai I.J."/>
            <person name="Babbage A."/>
            <person name="Nichol S."/>
            <person name="Hunt M."/>
            <person name="Aslett M.A."/>
            <person name="De Silva N."/>
            <person name="Velarde G.S."/>
            <person name="Anderson T.J."/>
            <person name="Clark R.C."/>
            <person name="Davidson C."/>
            <person name="Dillon G.P."/>
            <person name="Holroyd N.E."/>
            <person name="LoVerde P.T."/>
            <person name="Lloyd C."/>
            <person name="McQuillan J."/>
            <person name="Oliveira G."/>
            <person name="Otto T.D."/>
            <person name="Parker-Manuel S.J."/>
            <person name="Quail M.A."/>
            <person name="Wilson R.A."/>
            <person name="Zerlotini A."/>
            <person name="Dunne D.W."/>
            <person name="Berriman M."/>
        </authorList>
    </citation>
    <scope>NUCLEOTIDE SEQUENCE [LARGE SCALE GENOMIC DNA]</scope>
    <source>
        <strain evidence="11">Puerto Rican</strain>
    </source>
</reference>
<dbReference type="SUPFAM" id="SSF69000">
    <property type="entry name" value="FAD-dependent thiol oxidase"/>
    <property type="match status" value="1"/>
</dbReference>
<keyword evidence="11" id="KW-1185">Reference proteome</keyword>
<dbReference type="PANTHER" id="PTHR12645:SF0">
    <property type="entry name" value="FAD-LINKED SULFHYDRYL OXIDASE ALR"/>
    <property type="match status" value="1"/>
</dbReference>
<dbReference type="Pfam" id="PF04777">
    <property type="entry name" value="Evr1_Alr"/>
    <property type="match status" value="1"/>
</dbReference>
<keyword evidence="3 9" id="KW-0285">Flavoprotein</keyword>
<dbReference type="Gene3D" id="1.20.120.310">
    <property type="entry name" value="ERV/ALR sulfhydryl oxidase domain"/>
    <property type="match status" value="1"/>
</dbReference>
<dbReference type="InterPro" id="IPR036774">
    <property type="entry name" value="ERV/ALR_sulphydryl_oxid_sf"/>
</dbReference>
<evidence type="ECO:0000256" key="2">
    <source>
        <dbReference type="ARBA" id="ARBA00004569"/>
    </source>
</evidence>
<dbReference type="STRING" id="6183.A0A3Q0KJX9"/>
<evidence type="ECO:0000313" key="11">
    <source>
        <dbReference type="Proteomes" id="UP000008854"/>
    </source>
</evidence>
<dbReference type="WBParaSite" id="Smp_103380.1">
    <property type="protein sequence ID" value="Smp_103380.1"/>
    <property type="gene ID" value="Smp_103380"/>
</dbReference>
<keyword evidence="5 9" id="KW-0560">Oxidoreductase</keyword>
<dbReference type="PANTHER" id="PTHR12645">
    <property type="entry name" value="ALR/ERV"/>
    <property type="match status" value="1"/>
</dbReference>
<evidence type="ECO:0000256" key="1">
    <source>
        <dbReference type="ARBA" id="ARBA00001974"/>
    </source>
</evidence>
<dbReference type="Proteomes" id="UP000008854">
    <property type="component" value="Unassembled WGS sequence"/>
</dbReference>
<dbReference type="EC" id="1.8.3.2" evidence="9"/>
<evidence type="ECO:0000313" key="12">
    <source>
        <dbReference type="WBParaSite" id="Smp_103380.1"/>
    </source>
</evidence>
<comment type="catalytic activity">
    <reaction evidence="8 9">
        <text>2 R'C(R)SH + O2 = R'C(R)S-S(R)CR' + H2O2</text>
        <dbReference type="Rhea" id="RHEA:17357"/>
        <dbReference type="ChEBI" id="CHEBI:15379"/>
        <dbReference type="ChEBI" id="CHEBI:16240"/>
        <dbReference type="ChEBI" id="CHEBI:16520"/>
        <dbReference type="ChEBI" id="CHEBI:17412"/>
        <dbReference type="EC" id="1.8.3.2"/>
    </reaction>
</comment>
<evidence type="ECO:0000256" key="8">
    <source>
        <dbReference type="ARBA" id="ARBA00048864"/>
    </source>
</evidence>